<dbReference type="SUPFAM" id="SSF57997">
    <property type="entry name" value="Tropomyosin"/>
    <property type="match status" value="1"/>
</dbReference>
<evidence type="ECO:0000313" key="2">
    <source>
        <dbReference type="EMBL" id="SNX69562.1"/>
    </source>
</evidence>
<gene>
    <name evidence="2" type="ORF">SAMN05877753_103116</name>
</gene>
<dbReference type="AlphaFoldDB" id="A0A285CPS9"/>
<organism evidence="2 3">
    <name type="scientific">Bacillus oleivorans</name>
    <dbReference type="NCBI Taxonomy" id="1448271"/>
    <lineage>
        <taxon>Bacteria</taxon>
        <taxon>Bacillati</taxon>
        <taxon>Bacillota</taxon>
        <taxon>Bacilli</taxon>
        <taxon>Bacillales</taxon>
        <taxon>Bacillaceae</taxon>
        <taxon>Bacillus</taxon>
    </lineage>
</organism>
<feature type="coiled-coil region" evidence="1">
    <location>
        <begin position="50"/>
        <end position="84"/>
    </location>
</feature>
<reference evidence="2 3" key="1">
    <citation type="submission" date="2017-08" db="EMBL/GenBank/DDBJ databases">
        <authorList>
            <person name="de Groot N.N."/>
        </authorList>
    </citation>
    <scope>NUCLEOTIDE SEQUENCE [LARGE SCALE GENOMIC DNA]</scope>
    <source>
        <strain evidence="2 3">JC228</strain>
    </source>
</reference>
<dbReference type="OrthoDB" id="2968374at2"/>
<dbReference type="Gene3D" id="3.90.20.10">
    <property type="match status" value="1"/>
</dbReference>
<accession>A0A285CPS9</accession>
<name>A0A285CPS9_9BACI</name>
<dbReference type="RefSeq" id="WP_097158057.1">
    <property type="nucleotide sequence ID" value="NZ_JBEPMQ010000002.1"/>
</dbReference>
<protein>
    <recommendedName>
        <fullName evidence="4">t-SNARE coiled-coil homology domain-containing protein</fullName>
    </recommendedName>
</protein>
<evidence type="ECO:0000313" key="3">
    <source>
        <dbReference type="Proteomes" id="UP000219546"/>
    </source>
</evidence>
<evidence type="ECO:0000256" key="1">
    <source>
        <dbReference type="SAM" id="Coils"/>
    </source>
</evidence>
<evidence type="ECO:0008006" key="4">
    <source>
        <dbReference type="Google" id="ProtNLM"/>
    </source>
</evidence>
<dbReference type="Proteomes" id="UP000219546">
    <property type="component" value="Unassembled WGS sequence"/>
</dbReference>
<proteinExistence type="predicted"/>
<keyword evidence="3" id="KW-1185">Reference proteome</keyword>
<sequence>MKNEELIIQAIKELNENMLNGFNEMDKKFEEIDKRFEGVDMRFEAIDKRFEGIDKRFDRIEERLERIENEQKNFRKDISFLSEKIGEHDLILNRITSQ</sequence>
<keyword evidence="1" id="KW-0175">Coiled coil</keyword>
<dbReference type="EMBL" id="OAOP01000003">
    <property type="protein sequence ID" value="SNX69562.1"/>
    <property type="molecule type" value="Genomic_DNA"/>
</dbReference>
<dbReference type="Gene3D" id="1.20.5.110">
    <property type="match status" value="1"/>
</dbReference>